<dbReference type="InterPro" id="IPR027417">
    <property type="entry name" value="P-loop_NTPase"/>
</dbReference>
<name>A0A931AQ12_9FIRM</name>
<keyword evidence="2" id="KW-1185">Reference proteome</keyword>
<dbReference type="Proteomes" id="UP000621436">
    <property type="component" value="Unassembled WGS sequence"/>
</dbReference>
<organism evidence="1 2">
    <name type="scientific">Halonatronomonas betaini</name>
    <dbReference type="NCBI Taxonomy" id="2778430"/>
    <lineage>
        <taxon>Bacteria</taxon>
        <taxon>Bacillati</taxon>
        <taxon>Bacillota</taxon>
        <taxon>Clostridia</taxon>
        <taxon>Halanaerobiales</taxon>
        <taxon>Halarsenatibacteraceae</taxon>
        <taxon>Halonatronomonas</taxon>
    </lineage>
</organism>
<dbReference type="EMBL" id="JADPIE010000001">
    <property type="protein sequence ID" value="MBF8435934.1"/>
    <property type="molecule type" value="Genomic_DNA"/>
</dbReference>
<evidence type="ECO:0000313" key="1">
    <source>
        <dbReference type="EMBL" id="MBF8435934.1"/>
    </source>
</evidence>
<protein>
    <submittedName>
        <fullName evidence="1">Uncharacterized protein</fullName>
    </submittedName>
</protein>
<dbReference type="RefSeq" id="WP_270452659.1">
    <property type="nucleotide sequence ID" value="NZ_JADPIE010000001.1"/>
</dbReference>
<comment type="caution">
    <text evidence="1">The sequence shown here is derived from an EMBL/GenBank/DDBJ whole genome shotgun (WGS) entry which is preliminary data.</text>
</comment>
<reference evidence="1" key="1">
    <citation type="submission" date="2020-11" db="EMBL/GenBank/DDBJ databases">
        <title>Halonatronomonas betainensis gen. nov., sp. nov. a novel haloalkaliphilic representative of the family Halanaerobiacae capable of betaine degradation.</title>
        <authorList>
            <person name="Boltyanskaya Y."/>
            <person name="Kevbrin V."/>
            <person name="Detkova E."/>
            <person name="Grouzdev D.S."/>
            <person name="Koziaeva V."/>
            <person name="Zhilina T."/>
        </authorList>
    </citation>
    <scope>NUCLEOTIDE SEQUENCE</scope>
    <source>
        <strain evidence="1">Z-7014</strain>
    </source>
</reference>
<gene>
    <name evidence="1" type="ORF">I0Q91_02475</name>
</gene>
<proteinExistence type="predicted"/>
<dbReference type="AlphaFoldDB" id="A0A931AQ12"/>
<accession>A0A931AQ12</accession>
<sequence length="200" mass="22595">MEIIAITGDEKTDGRTKLGVRLIENLRCNVGILKAVTDNVKDIMITDEREIMRAEAPTISPYLNSSADKILFMRTPKDKIKEAATQAIDEFKDLDYLIFEGNKVVQYISPGLIIHVNEPSNELSEDAEKCKGRADLIVDYYELLDDSNLADLKLNIVEDEISCYRAQLISDLFGLGYGEFGKKLDREGIQVRRCQLGLFK</sequence>
<evidence type="ECO:0000313" key="2">
    <source>
        <dbReference type="Proteomes" id="UP000621436"/>
    </source>
</evidence>
<dbReference type="Gene3D" id="3.40.50.300">
    <property type="entry name" value="P-loop containing nucleotide triphosphate hydrolases"/>
    <property type="match status" value="1"/>
</dbReference>